<name>A0A9X9X5B2_9PROT</name>
<gene>
    <name evidence="3" type="ORF">GXW74_00210</name>
</gene>
<protein>
    <submittedName>
        <fullName evidence="3">Aminotransferase class V-fold PLP-dependent enzyme</fullName>
    </submittedName>
</protein>
<dbReference type="GO" id="GO:0008483">
    <property type="term" value="F:transaminase activity"/>
    <property type="evidence" value="ECO:0007669"/>
    <property type="project" value="UniProtKB-KW"/>
</dbReference>
<dbReference type="SUPFAM" id="SSF53383">
    <property type="entry name" value="PLP-dependent transferases"/>
    <property type="match status" value="1"/>
</dbReference>
<accession>A0A9X9X5B2</accession>
<dbReference type="InterPro" id="IPR000192">
    <property type="entry name" value="Aminotrans_V_dom"/>
</dbReference>
<keyword evidence="4" id="KW-1185">Reference proteome</keyword>
<proteinExistence type="predicted"/>
<evidence type="ECO:0000313" key="4">
    <source>
        <dbReference type="Proteomes" id="UP001138709"/>
    </source>
</evidence>
<keyword evidence="3" id="KW-0808">Transferase</keyword>
<dbReference type="InterPro" id="IPR015421">
    <property type="entry name" value="PyrdxlP-dep_Trfase_major"/>
</dbReference>
<evidence type="ECO:0000256" key="1">
    <source>
        <dbReference type="ARBA" id="ARBA00022898"/>
    </source>
</evidence>
<reference evidence="3" key="2">
    <citation type="journal article" date="2021" name="Syst. Appl. Microbiol.">
        <title>Roseomonas hellenica sp. nov., isolated from roots of wild-growing Alkanna tinctoria.</title>
        <authorList>
            <person name="Rat A."/>
            <person name="Naranjo H.D."/>
            <person name="Lebbe L."/>
            <person name="Cnockaert M."/>
            <person name="Krigas N."/>
            <person name="Grigoriadou K."/>
            <person name="Maloupa E."/>
            <person name="Willems A."/>
        </authorList>
    </citation>
    <scope>NUCLEOTIDE SEQUENCE</scope>
    <source>
        <strain evidence="3">LMG 31228</strain>
    </source>
</reference>
<dbReference type="Gene3D" id="3.90.1150.10">
    <property type="entry name" value="Aspartate Aminotransferase, domain 1"/>
    <property type="match status" value="1"/>
</dbReference>
<dbReference type="RefSeq" id="WP_211844259.1">
    <property type="nucleotide sequence ID" value="NZ_JAAEDL010000001.1"/>
</dbReference>
<dbReference type="PANTHER" id="PTHR43586:SF15">
    <property type="entry name" value="BLR3095 PROTEIN"/>
    <property type="match status" value="1"/>
</dbReference>
<dbReference type="AlphaFoldDB" id="A0A9X9X5B2"/>
<dbReference type="Gene3D" id="3.40.640.10">
    <property type="entry name" value="Type I PLP-dependent aspartate aminotransferase-like (Major domain)"/>
    <property type="match status" value="1"/>
</dbReference>
<sequence>MTLAPLFDPAEFRIPPGVAHVCAAGETPFLRRHDAAFAAYAEDKSAGSPGRTRQEARLASARAGAARLFGVQPGDIGFVSSVAEGVSMVVESLDWRPGDEVVVDPDEYPSVVAPLAQRERPAITLRFAPMSDPAAVAAAITERTRMIAVSAVSFLSAARYDLSALRAAADRVGALLVVDFTQGAGWLPIRAEVADFAFSATYKWVLGTTGTAIAYWNRARQPDWAPSTAGWHSIASMARPDWSQAPALLPDAARFTRGNPAHLALYVLDGALGYLERFGAPAIERHVQALTVEMLARLTAAGIPSTTPPDPRQHGASVCVQSPHAAAIVAGMERRGVFAWNGRGRVRVSFHGYNGGEDMARATDALIAEWRAATTT</sequence>
<keyword evidence="1" id="KW-0663">Pyridoxal phosphate</keyword>
<dbReference type="PANTHER" id="PTHR43586">
    <property type="entry name" value="CYSTEINE DESULFURASE"/>
    <property type="match status" value="1"/>
</dbReference>
<evidence type="ECO:0000259" key="2">
    <source>
        <dbReference type="Pfam" id="PF00266"/>
    </source>
</evidence>
<dbReference type="EMBL" id="JAAEDL010000001">
    <property type="protein sequence ID" value="MBR0678898.1"/>
    <property type="molecule type" value="Genomic_DNA"/>
</dbReference>
<comment type="caution">
    <text evidence="3">The sequence shown here is derived from an EMBL/GenBank/DDBJ whole genome shotgun (WGS) entry which is preliminary data.</text>
</comment>
<dbReference type="InterPro" id="IPR015422">
    <property type="entry name" value="PyrdxlP-dep_Trfase_small"/>
</dbReference>
<evidence type="ECO:0000313" key="3">
    <source>
        <dbReference type="EMBL" id="MBR0678898.1"/>
    </source>
</evidence>
<keyword evidence="3" id="KW-0032">Aminotransferase</keyword>
<feature type="domain" description="Aminotransferase class V" evidence="2">
    <location>
        <begin position="55"/>
        <end position="344"/>
    </location>
</feature>
<dbReference type="Proteomes" id="UP001138709">
    <property type="component" value="Unassembled WGS sequence"/>
</dbReference>
<reference evidence="3" key="1">
    <citation type="submission" date="2020-01" db="EMBL/GenBank/DDBJ databases">
        <authorList>
            <person name="Rat A."/>
        </authorList>
    </citation>
    <scope>NUCLEOTIDE SEQUENCE</scope>
    <source>
        <strain evidence="3">LMG 31228</strain>
    </source>
</reference>
<organism evidence="3 4">
    <name type="scientific">Neoroseomonas eburnea</name>
    <dbReference type="NCBI Taxonomy" id="1346889"/>
    <lineage>
        <taxon>Bacteria</taxon>
        <taxon>Pseudomonadati</taxon>
        <taxon>Pseudomonadota</taxon>
        <taxon>Alphaproteobacteria</taxon>
        <taxon>Acetobacterales</taxon>
        <taxon>Acetobacteraceae</taxon>
        <taxon>Neoroseomonas</taxon>
    </lineage>
</organism>
<dbReference type="InterPro" id="IPR015424">
    <property type="entry name" value="PyrdxlP-dep_Trfase"/>
</dbReference>
<dbReference type="Pfam" id="PF00266">
    <property type="entry name" value="Aminotran_5"/>
    <property type="match status" value="1"/>
</dbReference>